<feature type="transmembrane region" description="Helical" evidence="6">
    <location>
        <begin position="76"/>
        <end position="98"/>
    </location>
</feature>
<evidence type="ECO:0000313" key="8">
    <source>
        <dbReference type="Proteomes" id="UP000629468"/>
    </source>
</evidence>
<feature type="transmembrane region" description="Helical" evidence="6">
    <location>
        <begin position="166"/>
        <end position="187"/>
    </location>
</feature>
<dbReference type="PROSITE" id="PS51419">
    <property type="entry name" value="RAB"/>
    <property type="match status" value="1"/>
</dbReference>
<accession>A0A8H7EWG3</accession>
<dbReference type="GO" id="GO:0012505">
    <property type="term" value="C:endomembrane system"/>
    <property type="evidence" value="ECO:0007669"/>
    <property type="project" value="UniProtKB-SubCell"/>
</dbReference>
<dbReference type="GO" id="GO:0003924">
    <property type="term" value="F:GTPase activity"/>
    <property type="evidence" value="ECO:0007669"/>
    <property type="project" value="InterPro"/>
</dbReference>
<evidence type="ECO:0000313" key="7">
    <source>
        <dbReference type="EMBL" id="KAF7761051.1"/>
    </source>
</evidence>
<dbReference type="FunFam" id="3.40.50.300:FF:000586">
    <property type="entry name" value="Rab family GTPase"/>
    <property type="match status" value="1"/>
</dbReference>
<dbReference type="InterPro" id="IPR050227">
    <property type="entry name" value="Rab"/>
</dbReference>
<evidence type="ECO:0000256" key="2">
    <source>
        <dbReference type="ARBA" id="ARBA00022741"/>
    </source>
</evidence>
<dbReference type="SMART" id="SM00175">
    <property type="entry name" value="RAB"/>
    <property type="match status" value="1"/>
</dbReference>
<evidence type="ECO:0000256" key="6">
    <source>
        <dbReference type="SAM" id="Phobius"/>
    </source>
</evidence>
<feature type="region of interest" description="Disordered" evidence="5">
    <location>
        <begin position="509"/>
        <end position="546"/>
    </location>
</feature>
<dbReference type="Proteomes" id="UP000629468">
    <property type="component" value="Unassembled WGS sequence"/>
</dbReference>
<dbReference type="PROSITE" id="PS51421">
    <property type="entry name" value="RAS"/>
    <property type="match status" value="1"/>
</dbReference>
<keyword evidence="4 6" id="KW-0472">Membrane</keyword>
<comment type="subcellular location">
    <subcellularLocation>
        <location evidence="1">Endomembrane system</location>
    </subcellularLocation>
</comment>
<dbReference type="PANTHER" id="PTHR47977">
    <property type="entry name" value="RAS-RELATED PROTEIN RAB"/>
    <property type="match status" value="1"/>
</dbReference>
<dbReference type="InterPro" id="IPR027417">
    <property type="entry name" value="P-loop_NTPase"/>
</dbReference>
<proteinExistence type="predicted"/>
<keyword evidence="6" id="KW-1133">Transmembrane helix</keyword>
<dbReference type="PRINTS" id="PR00449">
    <property type="entry name" value="RASTRNSFRMNG"/>
</dbReference>
<dbReference type="EMBL" id="JABXXO010000014">
    <property type="protein sequence ID" value="KAF7761051.1"/>
    <property type="molecule type" value="Genomic_DNA"/>
</dbReference>
<dbReference type="Gene3D" id="3.40.50.300">
    <property type="entry name" value="P-loop containing nucleotide triphosphate hydrolases"/>
    <property type="match status" value="1"/>
</dbReference>
<keyword evidence="3" id="KW-0342">GTP-binding</keyword>
<evidence type="ECO:0008006" key="9">
    <source>
        <dbReference type="Google" id="ProtNLM"/>
    </source>
</evidence>
<dbReference type="SMART" id="SM00174">
    <property type="entry name" value="RHO"/>
    <property type="match status" value="1"/>
</dbReference>
<evidence type="ECO:0000256" key="3">
    <source>
        <dbReference type="ARBA" id="ARBA00023134"/>
    </source>
</evidence>
<feature type="compositionally biased region" description="Polar residues" evidence="5">
    <location>
        <begin position="509"/>
        <end position="518"/>
    </location>
</feature>
<dbReference type="InterPro" id="IPR001806">
    <property type="entry name" value="Small_GTPase"/>
</dbReference>
<dbReference type="PROSITE" id="PS51420">
    <property type="entry name" value="RHO"/>
    <property type="match status" value="1"/>
</dbReference>
<dbReference type="InterPro" id="IPR005225">
    <property type="entry name" value="Small_GTP-bd"/>
</dbReference>
<sequence length="546" mass="60155">MLLAAIIMFVCASLDVAIHLRHNLDVFTASRSNAVEEFSKTSSWINVISMGCYVVQTFVGDSILLYRCWILWGRNWFVILAPAASWLAGTACGILTVYTEATLRNNKALLNASNLLPFITSMLSLTLVTNLCTTSLMVYRIQVIRNRLKRESNSTTYAPLTNVMRLLIESGLLYTSSIAILFVLYTLSNNGQYGVSNAVVQIIGITFNLIITRVDRGEATQPASQNTQTGTTVRLHAINIQTTVSRFSDPMETPRVIGDSGAQKDSGSSFQKISELVNHLMCSCWSKKLRSDVFRITSISGSDPELTLTEQTALCLAPLYLFISFNMPPTAPASQPMNVKLLLIGNSSVGKSSLLLRFSDEQWLPEDESSATIGVDFRVHKMEVKGKKIKLSIWDTAGQERFRTITSSYYRGAQGIILVYDVSNRETFEALPRWYSELETYVSSSVIKILVGNKLDKEFSRQVTAAEGQQFAERMGSLFIEASAKTSVGVKEVFTEVVEKILETPELWANSTKHSTSNGNGGMPGGVQVLDLRNDAPPQDAGGCSC</sequence>
<reference evidence="7 8" key="1">
    <citation type="journal article" name="Sci. Rep.">
        <title>Telomere-to-telomere assembled and centromere annotated genomes of the two main subspecies of the button mushroom Agaricus bisporus reveal especially polymorphic chromosome ends.</title>
        <authorList>
            <person name="Sonnenberg A.S.M."/>
            <person name="Sedaghat-Telgerd N."/>
            <person name="Lavrijssen B."/>
            <person name="Ohm R.A."/>
            <person name="Hendrickx P.M."/>
            <person name="Scholtmeijer K."/>
            <person name="Baars J.J.P."/>
            <person name="van Peer A."/>
        </authorList>
    </citation>
    <scope>NUCLEOTIDE SEQUENCE [LARGE SCALE GENOMIC DNA]</scope>
    <source>
        <strain evidence="7 8">H119_p4</strain>
    </source>
</reference>
<dbReference type="NCBIfam" id="TIGR00231">
    <property type="entry name" value="small_GTP"/>
    <property type="match status" value="1"/>
</dbReference>
<gene>
    <name evidence="7" type="ORF">Agabi119p4_10460</name>
</gene>
<dbReference type="AlphaFoldDB" id="A0A8H7EWG3"/>
<evidence type="ECO:0000256" key="4">
    <source>
        <dbReference type="ARBA" id="ARBA00023136"/>
    </source>
</evidence>
<protein>
    <recommendedName>
        <fullName evidence="9">Ras-domain-containing protein</fullName>
    </recommendedName>
</protein>
<dbReference type="SMART" id="SM00176">
    <property type="entry name" value="RAN"/>
    <property type="match status" value="1"/>
</dbReference>
<evidence type="ECO:0000256" key="5">
    <source>
        <dbReference type="SAM" id="MobiDB-lite"/>
    </source>
</evidence>
<evidence type="ECO:0000256" key="1">
    <source>
        <dbReference type="ARBA" id="ARBA00004308"/>
    </source>
</evidence>
<feature type="transmembrane region" description="Helical" evidence="6">
    <location>
        <begin position="118"/>
        <end position="139"/>
    </location>
</feature>
<name>A0A8H7EWG3_AGABI</name>
<keyword evidence="6" id="KW-0812">Transmembrane</keyword>
<dbReference type="CDD" id="cd01863">
    <property type="entry name" value="Rab18"/>
    <property type="match status" value="1"/>
</dbReference>
<dbReference type="SMART" id="SM00173">
    <property type="entry name" value="RAS"/>
    <property type="match status" value="1"/>
</dbReference>
<keyword evidence="2" id="KW-0547">Nucleotide-binding</keyword>
<dbReference type="PROSITE" id="PS51417">
    <property type="entry name" value="ARF"/>
    <property type="match status" value="1"/>
</dbReference>
<dbReference type="Pfam" id="PF00071">
    <property type="entry name" value="Ras"/>
    <property type="match status" value="1"/>
</dbReference>
<organism evidence="7 8">
    <name type="scientific">Agaricus bisporus var. burnettii</name>
    <dbReference type="NCBI Taxonomy" id="192524"/>
    <lineage>
        <taxon>Eukaryota</taxon>
        <taxon>Fungi</taxon>
        <taxon>Dikarya</taxon>
        <taxon>Basidiomycota</taxon>
        <taxon>Agaricomycotina</taxon>
        <taxon>Agaricomycetes</taxon>
        <taxon>Agaricomycetidae</taxon>
        <taxon>Agaricales</taxon>
        <taxon>Agaricineae</taxon>
        <taxon>Agaricaceae</taxon>
        <taxon>Agaricus</taxon>
    </lineage>
</organism>
<dbReference type="GO" id="GO:0005525">
    <property type="term" value="F:GTP binding"/>
    <property type="evidence" value="ECO:0007669"/>
    <property type="project" value="UniProtKB-KW"/>
</dbReference>
<dbReference type="SUPFAM" id="SSF52540">
    <property type="entry name" value="P-loop containing nucleoside triphosphate hydrolases"/>
    <property type="match status" value="1"/>
</dbReference>
<comment type="caution">
    <text evidence="7">The sequence shown here is derived from an EMBL/GenBank/DDBJ whole genome shotgun (WGS) entry which is preliminary data.</text>
</comment>